<comment type="caution">
    <text evidence="1">The sequence shown here is derived from an EMBL/GenBank/DDBJ whole genome shotgun (WGS) entry which is preliminary data.</text>
</comment>
<dbReference type="Proteomes" id="UP000821845">
    <property type="component" value="Chromosome 8"/>
</dbReference>
<proteinExistence type="predicted"/>
<evidence type="ECO:0000313" key="2">
    <source>
        <dbReference type="Proteomes" id="UP000821845"/>
    </source>
</evidence>
<protein>
    <submittedName>
        <fullName evidence="1">Uncharacterized protein</fullName>
    </submittedName>
</protein>
<name>A0ACB7RTN0_HYAAI</name>
<dbReference type="EMBL" id="CM023488">
    <property type="protein sequence ID" value="KAH6924247.1"/>
    <property type="molecule type" value="Genomic_DNA"/>
</dbReference>
<organism evidence="1 2">
    <name type="scientific">Hyalomma asiaticum</name>
    <name type="common">Tick</name>
    <dbReference type="NCBI Taxonomy" id="266040"/>
    <lineage>
        <taxon>Eukaryota</taxon>
        <taxon>Metazoa</taxon>
        <taxon>Ecdysozoa</taxon>
        <taxon>Arthropoda</taxon>
        <taxon>Chelicerata</taxon>
        <taxon>Arachnida</taxon>
        <taxon>Acari</taxon>
        <taxon>Parasitiformes</taxon>
        <taxon>Ixodida</taxon>
        <taxon>Ixodoidea</taxon>
        <taxon>Ixodidae</taxon>
        <taxon>Hyalomminae</taxon>
        <taxon>Hyalomma</taxon>
    </lineage>
</organism>
<keyword evidence="2" id="KW-1185">Reference proteome</keyword>
<evidence type="ECO:0000313" key="1">
    <source>
        <dbReference type="EMBL" id="KAH6924247.1"/>
    </source>
</evidence>
<reference evidence="1" key="1">
    <citation type="submission" date="2020-05" db="EMBL/GenBank/DDBJ databases">
        <title>Large-scale comparative analyses of tick genomes elucidate their genetic diversity and vector capacities.</title>
        <authorList>
            <person name="Jia N."/>
            <person name="Wang J."/>
            <person name="Shi W."/>
            <person name="Du L."/>
            <person name="Sun Y."/>
            <person name="Zhan W."/>
            <person name="Jiang J."/>
            <person name="Wang Q."/>
            <person name="Zhang B."/>
            <person name="Ji P."/>
            <person name="Sakyi L.B."/>
            <person name="Cui X."/>
            <person name="Yuan T."/>
            <person name="Jiang B."/>
            <person name="Yang W."/>
            <person name="Lam T.T.-Y."/>
            <person name="Chang Q."/>
            <person name="Ding S."/>
            <person name="Wang X."/>
            <person name="Zhu J."/>
            <person name="Ruan X."/>
            <person name="Zhao L."/>
            <person name="Wei J."/>
            <person name="Que T."/>
            <person name="Du C."/>
            <person name="Cheng J."/>
            <person name="Dai P."/>
            <person name="Han X."/>
            <person name="Huang E."/>
            <person name="Gao Y."/>
            <person name="Liu J."/>
            <person name="Shao H."/>
            <person name="Ye R."/>
            <person name="Li L."/>
            <person name="Wei W."/>
            <person name="Wang X."/>
            <person name="Wang C."/>
            <person name="Yang T."/>
            <person name="Huo Q."/>
            <person name="Li W."/>
            <person name="Guo W."/>
            <person name="Chen H."/>
            <person name="Zhou L."/>
            <person name="Ni X."/>
            <person name="Tian J."/>
            <person name="Zhou Y."/>
            <person name="Sheng Y."/>
            <person name="Liu T."/>
            <person name="Pan Y."/>
            <person name="Xia L."/>
            <person name="Li J."/>
            <person name="Zhao F."/>
            <person name="Cao W."/>
        </authorList>
    </citation>
    <scope>NUCLEOTIDE SEQUENCE</scope>
    <source>
        <strain evidence="1">Hyas-2018</strain>
    </source>
</reference>
<gene>
    <name evidence="1" type="ORF">HPB50_014187</name>
</gene>
<sequence>MHRMYHETPDRQVQGLPEGEGGPHAYLVGLHPTPRESKIKSDHYAARASREELRPKPTASGPSSRSSERSQGRDLSKPETACGDPRRVRVTPKTT</sequence>
<accession>A0ACB7RTN0</accession>